<name>A0A9D4VAZ3_ADICA</name>
<feature type="coiled-coil region" evidence="1">
    <location>
        <begin position="352"/>
        <end position="379"/>
    </location>
</feature>
<dbReference type="AlphaFoldDB" id="A0A9D4VAZ3"/>
<evidence type="ECO:0000256" key="1">
    <source>
        <dbReference type="SAM" id="Coils"/>
    </source>
</evidence>
<gene>
    <name evidence="3" type="ORF">GOP47_0002605</name>
</gene>
<evidence type="ECO:0000313" key="4">
    <source>
        <dbReference type="Proteomes" id="UP000886520"/>
    </source>
</evidence>
<accession>A0A9D4VAZ3</accession>
<evidence type="ECO:0000313" key="3">
    <source>
        <dbReference type="EMBL" id="KAI5082862.1"/>
    </source>
</evidence>
<reference evidence="3" key="1">
    <citation type="submission" date="2021-01" db="EMBL/GenBank/DDBJ databases">
        <title>Adiantum capillus-veneris genome.</title>
        <authorList>
            <person name="Fang Y."/>
            <person name="Liao Q."/>
        </authorList>
    </citation>
    <scope>NUCLEOTIDE SEQUENCE</scope>
    <source>
        <strain evidence="3">H3</strain>
        <tissue evidence="3">Leaf</tissue>
    </source>
</reference>
<sequence length="890" mass="100131">MHQSVHIVRTPMRSDGEEDHYPEEKQMMMIPRFMTNVPSKDYEAIYTGSNSITREVGLGKVKCGELMAIHRMFFRLDTLSQELLQQPELVKHVIVVADVVEIEGSRGTLTLPGSSLVLIFCRILILKSKDVVLDLGSWDLRVATTTSSPLPRCSIRAQQVVISSGSLSASLLIQVKHEFRWSNGSHLHQYFGRPFSFASSEVNSFATTTTRTTSAKQSISSWPGTAPASNLILVNSEKFNVLVNAVPWKGVVDCQAALPSLDDLLHPHVISGIQSTLLIVETILNYQTNNPSIIFLAQQHAEWIVDSLLQVVHSPNSTTGVPELKTLLARAQMLVKLPTDGSQHLRVPLLVYGEYQEDIDQLLRNAEAYDQEYRELTRFVQHVQIIGSEFLQLSKSLAQKERQIETFESLSVIRKQSELDQVMRRIDSLTREIERRSFEMADARYRMEEGVMDHYKRQVNSAVFGMLGALLQLFGSLFGGAADIAGAMATTVSAAIDTIHAVEDASASSKLLPMTQNLIDLEKMIEVVNAVNELVESATELEDIIHAPELPLISSYTWDILENDIEELAALMPSEVSEVVTWKAKCRNLVAVCREICIAANFASEVQYELFVHARQQEMARRQAERLEGMQLATDLSSYIELATQADMRTTRLLLSLLNVLAGHQGALHYHYLMELEVFTFSWPSVDSVRMHLLQLNQKARARENMLFGPGVLTVQLQQDYVVDAIPVSLLLSGEDWSFTINPERNASVFPAPWDYVRIRYVEMKFTGEHQPLTQTGEVYLLLRSSANFQDRFEEQVLEYEAAVPLVYQYAYNLATGATTLPNLPYESGKFFRMTPFTRWRLRLSASAYQNEGVSFPTADPASDSHVQITITFYVTALPQIQTRISENAE</sequence>
<keyword evidence="4" id="KW-1185">Reference proteome</keyword>
<dbReference type="SMR" id="A0A9D4VAZ3"/>
<keyword evidence="1" id="KW-0175">Coiled coil</keyword>
<dbReference type="Proteomes" id="UP000886520">
    <property type="component" value="Chromosome 3"/>
</dbReference>
<protein>
    <submittedName>
        <fullName evidence="3">Uncharacterized protein</fullName>
    </submittedName>
</protein>
<comment type="caution">
    <text evidence="3">The sequence shown here is derived from an EMBL/GenBank/DDBJ whole genome shotgun (WGS) entry which is preliminary data.</text>
</comment>
<evidence type="ECO:0000256" key="2">
    <source>
        <dbReference type="SAM" id="MobiDB-lite"/>
    </source>
</evidence>
<dbReference type="EMBL" id="JABFUD020000002">
    <property type="protein sequence ID" value="KAI5082862.1"/>
    <property type="molecule type" value="Genomic_DNA"/>
</dbReference>
<organism evidence="3 4">
    <name type="scientific">Adiantum capillus-veneris</name>
    <name type="common">Maidenhair fern</name>
    <dbReference type="NCBI Taxonomy" id="13818"/>
    <lineage>
        <taxon>Eukaryota</taxon>
        <taxon>Viridiplantae</taxon>
        <taxon>Streptophyta</taxon>
        <taxon>Embryophyta</taxon>
        <taxon>Tracheophyta</taxon>
        <taxon>Polypodiopsida</taxon>
        <taxon>Polypodiidae</taxon>
        <taxon>Polypodiales</taxon>
        <taxon>Pteridineae</taxon>
        <taxon>Pteridaceae</taxon>
        <taxon>Vittarioideae</taxon>
        <taxon>Adiantum</taxon>
    </lineage>
</organism>
<dbReference type="OrthoDB" id="5978039at2759"/>
<proteinExistence type="predicted"/>
<feature type="region of interest" description="Disordered" evidence="2">
    <location>
        <begin position="1"/>
        <end position="21"/>
    </location>
</feature>